<dbReference type="InterPro" id="IPR001878">
    <property type="entry name" value="Znf_CCHC"/>
</dbReference>
<feature type="domain" description="CCHC-type" evidence="1">
    <location>
        <begin position="400"/>
        <end position="416"/>
    </location>
</feature>
<accession>A0ABD2CG87</accession>
<organism evidence="2 3">
    <name type="scientific">Vespula maculifrons</name>
    <name type="common">Eastern yellow jacket</name>
    <name type="synonym">Wasp</name>
    <dbReference type="NCBI Taxonomy" id="7453"/>
    <lineage>
        <taxon>Eukaryota</taxon>
        <taxon>Metazoa</taxon>
        <taxon>Ecdysozoa</taxon>
        <taxon>Arthropoda</taxon>
        <taxon>Hexapoda</taxon>
        <taxon>Insecta</taxon>
        <taxon>Pterygota</taxon>
        <taxon>Neoptera</taxon>
        <taxon>Endopterygota</taxon>
        <taxon>Hymenoptera</taxon>
        <taxon>Apocrita</taxon>
        <taxon>Aculeata</taxon>
        <taxon>Vespoidea</taxon>
        <taxon>Vespidae</taxon>
        <taxon>Vespinae</taxon>
        <taxon>Vespula</taxon>
    </lineage>
</organism>
<evidence type="ECO:0000313" key="3">
    <source>
        <dbReference type="Proteomes" id="UP001607303"/>
    </source>
</evidence>
<gene>
    <name evidence="2" type="ORF">V1477_008002</name>
</gene>
<reference evidence="2 3" key="1">
    <citation type="journal article" date="2024" name="Ann. Entomol. Soc. Am.">
        <title>Genomic analyses of the southern and eastern yellowjacket wasps (Hymenoptera: Vespidae) reveal evolutionary signatures of social life.</title>
        <authorList>
            <person name="Catto M.A."/>
            <person name="Caine P.B."/>
            <person name="Orr S.E."/>
            <person name="Hunt B.G."/>
            <person name="Goodisman M.A.D."/>
        </authorList>
    </citation>
    <scope>NUCLEOTIDE SEQUENCE [LARGE SCALE GENOMIC DNA]</scope>
    <source>
        <strain evidence="2">232</strain>
        <tissue evidence="2">Head and thorax</tissue>
    </source>
</reference>
<comment type="caution">
    <text evidence="2">The sequence shown here is derived from an EMBL/GenBank/DDBJ whole genome shotgun (WGS) entry which is preliminary data.</text>
</comment>
<dbReference type="SMART" id="SM00343">
    <property type="entry name" value="ZnF_C2HC"/>
    <property type="match status" value="3"/>
</dbReference>
<dbReference type="Proteomes" id="UP001607303">
    <property type="component" value="Unassembled WGS sequence"/>
</dbReference>
<protein>
    <submittedName>
        <fullName evidence="2">GATA zinc finger domain-containing protein 4-like isoform X2</fullName>
    </submittedName>
</protein>
<feature type="domain" description="CCHC-type" evidence="1">
    <location>
        <begin position="359"/>
        <end position="375"/>
    </location>
</feature>
<dbReference type="AlphaFoldDB" id="A0ABD2CG87"/>
<proteinExistence type="predicted"/>
<evidence type="ECO:0000259" key="1">
    <source>
        <dbReference type="SMART" id="SM00343"/>
    </source>
</evidence>
<feature type="domain" description="CCHC-type" evidence="1">
    <location>
        <begin position="442"/>
        <end position="458"/>
    </location>
</feature>
<sequence>MGNSQGNVHDCIISKTAYKKKGTKVNFENMKNENNPGNNESKVETYEHDSCKGENLKYPNIYNNVYPKNTVSNITVPHVKSSNVTFPNVTSPNVTSPNITSPNITSQNVAFLENSYPNLNNIHSDDILYRPSCPTKEELFDDNKSTIKQKYVSTKKKNSIQSMIKPPSNLINLTDFIKRWVIWKEQLLVFLNLMDENKTKYHQWGNFLLNFMGPIGQEILEKLVFNIGEDKNNFSILMYKFDAYHSFNVAIKSENENIIDYIERLKGDAVRNLKNIDQILKQKLADDISKDKFCKERFIALTSSRLPDFNFNKTFMLLTLVEIAFLWNLSNQCNLKETQTCNSCGKSHSKEQCFAKNKECNKCKRRNHFAKYCPGLMYINNCGFCGGDHGARQCLAYGEICSKCNKPNHFSWMCSKLTVKNCRFCGQSHAMDRNKCPAKNSVCSICKITGHYEVKCRNHSLLLQTRPTDRRPIESLSLTIERTRGMWAFCYGIGTPAQNLRQHKENVGSVLITIRTVFCAGSSRVRS</sequence>
<evidence type="ECO:0000313" key="2">
    <source>
        <dbReference type="EMBL" id="KAL2743744.1"/>
    </source>
</evidence>
<dbReference type="EMBL" id="JAYRBN010000054">
    <property type="protein sequence ID" value="KAL2743744.1"/>
    <property type="molecule type" value="Genomic_DNA"/>
</dbReference>
<keyword evidence="3" id="KW-1185">Reference proteome</keyword>
<name>A0ABD2CG87_VESMC</name>